<dbReference type="GO" id="GO:0006508">
    <property type="term" value="P:proteolysis"/>
    <property type="evidence" value="ECO:0007669"/>
    <property type="project" value="UniProtKB-KW"/>
</dbReference>
<dbReference type="InterPro" id="IPR006026">
    <property type="entry name" value="Peptidase_Metallo"/>
</dbReference>
<accession>A0A0K2T331</accession>
<evidence type="ECO:0000256" key="5">
    <source>
        <dbReference type="ARBA" id="ARBA00023049"/>
    </source>
</evidence>
<feature type="active site" evidence="6">
    <location>
        <position position="141"/>
    </location>
</feature>
<comment type="caution">
    <text evidence="6">Lacks conserved residue(s) required for the propagation of feature annotation.</text>
</comment>
<keyword evidence="5 6" id="KW-0482">Metalloprotease</keyword>
<feature type="signal peptide" evidence="7">
    <location>
        <begin position="1"/>
        <end position="18"/>
    </location>
</feature>
<dbReference type="OrthoDB" id="291007at2759"/>
<dbReference type="InterPro" id="IPR034035">
    <property type="entry name" value="Astacin-like_dom"/>
</dbReference>
<dbReference type="PANTHER" id="PTHR10127">
    <property type="entry name" value="DISCOIDIN, CUB, EGF, LAMININ , AND ZINC METALLOPROTEASE DOMAIN CONTAINING"/>
    <property type="match status" value="1"/>
</dbReference>
<dbReference type="PRINTS" id="PR00480">
    <property type="entry name" value="ASTACIN"/>
</dbReference>
<feature type="domain" description="Peptidase M12A" evidence="8">
    <location>
        <begin position="42"/>
        <end position="267"/>
    </location>
</feature>
<evidence type="ECO:0000256" key="4">
    <source>
        <dbReference type="ARBA" id="ARBA00022833"/>
    </source>
</evidence>
<dbReference type="Gene3D" id="3.40.390.10">
    <property type="entry name" value="Collagenase (Catalytic Domain)"/>
    <property type="match status" value="1"/>
</dbReference>
<dbReference type="SUPFAM" id="SSF55486">
    <property type="entry name" value="Metalloproteases ('zincins'), catalytic domain"/>
    <property type="match status" value="1"/>
</dbReference>
<comment type="cofactor">
    <cofactor evidence="6 7">
        <name>Zn(2+)</name>
        <dbReference type="ChEBI" id="CHEBI:29105"/>
    </cofactor>
    <text evidence="6 7">Binds 1 zinc ion per subunit.</text>
</comment>
<keyword evidence="4 6" id="KW-0862">Zinc</keyword>
<protein>
    <recommendedName>
        <fullName evidence="7">Metalloendopeptidase</fullName>
        <ecNumber evidence="7">3.4.24.-</ecNumber>
    </recommendedName>
</protein>
<sequence>TMKIKLFVGLHVFVTALAFDHFGDNSTSVEIPPCTTRSDDTYGMSRNMKTRIWPRKKVPYKISSGFTSSEKKVIYDAINHIQSNSCVRFRRKKWYNFRYVKFVTGGSTCYATGIGYSPFRRKTKIRLAKPGCINIGIVAHEILHVLGFEHEQNRPDRDRYVKIQWNNIKDNKNDYHQFIRSRFWREPIKTCNERRLMPYDNCAKRSTTVTYGFPYDYKSIMHYRPYSLTKNNKPTITKRNGGTTGIGRGSRLSLLDFKKLNRAYRCPAKTAKPCKNRRSSFYCRVFVSRRRCRRSKYRNRCRKKCKAC</sequence>
<reference evidence="9" key="1">
    <citation type="submission" date="2014-05" db="EMBL/GenBank/DDBJ databases">
        <authorList>
            <person name="Chronopoulou M."/>
        </authorList>
    </citation>
    <scope>NUCLEOTIDE SEQUENCE</scope>
    <source>
        <tissue evidence="9">Whole organism</tissue>
    </source>
</reference>
<keyword evidence="1 6" id="KW-0645">Protease</keyword>
<gene>
    <name evidence="9" type="primary">Dper\GL26435</name>
</gene>
<evidence type="ECO:0000256" key="7">
    <source>
        <dbReference type="RuleBase" id="RU361183"/>
    </source>
</evidence>
<dbReference type="EMBL" id="HACA01003072">
    <property type="protein sequence ID" value="CDW20433.1"/>
    <property type="molecule type" value="Transcribed_RNA"/>
</dbReference>
<dbReference type="AlphaFoldDB" id="A0A0K2T331"/>
<dbReference type="EC" id="3.4.24.-" evidence="7"/>
<evidence type="ECO:0000256" key="1">
    <source>
        <dbReference type="ARBA" id="ARBA00022670"/>
    </source>
</evidence>
<dbReference type="InterPro" id="IPR001506">
    <property type="entry name" value="Peptidase_M12A"/>
</dbReference>
<feature type="binding site" evidence="6">
    <location>
        <position position="144"/>
    </location>
    <ligand>
        <name>Zn(2+)</name>
        <dbReference type="ChEBI" id="CHEBI:29105"/>
        <note>catalytic</note>
    </ligand>
</feature>
<keyword evidence="7" id="KW-0732">Signal</keyword>
<dbReference type="GO" id="GO:0004222">
    <property type="term" value="F:metalloendopeptidase activity"/>
    <property type="evidence" value="ECO:0007669"/>
    <property type="project" value="UniProtKB-UniRule"/>
</dbReference>
<evidence type="ECO:0000313" key="9">
    <source>
        <dbReference type="EMBL" id="CDW20433.1"/>
    </source>
</evidence>
<dbReference type="PANTHER" id="PTHR10127:SF780">
    <property type="entry name" value="METALLOENDOPEPTIDASE"/>
    <property type="match status" value="1"/>
</dbReference>
<dbReference type="SMART" id="SM00235">
    <property type="entry name" value="ZnMc"/>
    <property type="match status" value="1"/>
</dbReference>
<dbReference type="GO" id="GO:0008270">
    <property type="term" value="F:zinc ion binding"/>
    <property type="evidence" value="ECO:0007669"/>
    <property type="project" value="UniProtKB-UniRule"/>
</dbReference>
<keyword evidence="2 6" id="KW-0479">Metal-binding</keyword>
<evidence type="ECO:0000256" key="6">
    <source>
        <dbReference type="PROSITE-ProRule" id="PRU01211"/>
    </source>
</evidence>
<dbReference type="CDD" id="cd04280">
    <property type="entry name" value="ZnMc_astacin_like"/>
    <property type="match status" value="1"/>
</dbReference>
<name>A0A0K2T331_LEPSM</name>
<organism evidence="9">
    <name type="scientific">Lepeophtheirus salmonis</name>
    <name type="common">Salmon louse</name>
    <name type="synonym">Caligus salmonis</name>
    <dbReference type="NCBI Taxonomy" id="72036"/>
    <lineage>
        <taxon>Eukaryota</taxon>
        <taxon>Metazoa</taxon>
        <taxon>Ecdysozoa</taxon>
        <taxon>Arthropoda</taxon>
        <taxon>Crustacea</taxon>
        <taxon>Multicrustacea</taxon>
        <taxon>Hexanauplia</taxon>
        <taxon>Copepoda</taxon>
        <taxon>Siphonostomatoida</taxon>
        <taxon>Caligidae</taxon>
        <taxon>Lepeophtheirus</taxon>
    </lineage>
</organism>
<dbReference type="PROSITE" id="PS51864">
    <property type="entry name" value="ASTACIN"/>
    <property type="match status" value="1"/>
</dbReference>
<evidence type="ECO:0000256" key="3">
    <source>
        <dbReference type="ARBA" id="ARBA00022801"/>
    </source>
</evidence>
<evidence type="ECO:0000259" key="8">
    <source>
        <dbReference type="PROSITE" id="PS51864"/>
    </source>
</evidence>
<feature type="binding site" evidence="6">
    <location>
        <position position="140"/>
    </location>
    <ligand>
        <name>Zn(2+)</name>
        <dbReference type="ChEBI" id="CHEBI:29105"/>
        <note>catalytic</note>
    </ligand>
</feature>
<feature type="binding site" evidence="6">
    <location>
        <position position="150"/>
    </location>
    <ligand>
        <name>Zn(2+)</name>
        <dbReference type="ChEBI" id="CHEBI:29105"/>
        <note>catalytic</note>
    </ligand>
</feature>
<proteinExistence type="predicted"/>
<keyword evidence="3 6" id="KW-0378">Hydrolase</keyword>
<feature type="chain" id="PRO_5005393092" description="Metalloendopeptidase" evidence="7">
    <location>
        <begin position="19"/>
        <end position="308"/>
    </location>
</feature>
<feature type="non-terminal residue" evidence="9">
    <location>
        <position position="1"/>
    </location>
</feature>
<evidence type="ECO:0000256" key="2">
    <source>
        <dbReference type="ARBA" id="ARBA00022723"/>
    </source>
</evidence>
<dbReference type="Pfam" id="PF01400">
    <property type="entry name" value="Astacin"/>
    <property type="match status" value="2"/>
</dbReference>
<dbReference type="InterPro" id="IPR024079">
    <property type="entry name" value="MetalloPept_cat_dom_sf"/>
</dbReference>